<protein>
    <submittedName>
        <fullName evidence="9">Competence protein</fullName>
    </submittedName>
</protein>
<dbReference type="InterPro" id="IPR042094">
    <property type="entry name" value="T2SS_GspF_sf"/>
</dbReference>
<evidence type="ECO:0000256" key="4">
    <source>
        <dbReference type="ARBA" id="ARBA00022692"/>
    </source>
</evidence>
<evidence type="ECO:0000256" key="5">
    <source>
        <dbReference type="ARBA" id="ARBA00022989"/>
    </source>
</evidence>
<dbReference type="InterPro" id="IPR018076">
    <property type="entry name" value="T2SS_GspF_dom"/>
</dbReference>
<dbReference type="AlphaFoldDB" id="A0A0R1W863"/>
<comment type="similarity">
    <text evidence="2">Belongs to the GSP F family.</text>
</comment>
<keyword evidence="6 7" id="KW-0472">Membrane</keyword>
<keyword evidence="3" id="KW-1003">Cell membrane</keyword>
<proteinExistence type="inferred from homology"/>
<sequence length="332" mass="38208">MTSINSVKPRPLKAEQLTEFLELCGELLKNGYPVQNVLVLAPSLKVLSQPQVGLLADAFKEGQPLAQAMAPLVRQPNLITQLEIAEAHGNLATCCRENAQFLRERQEQSKQLRGLLAYPIFLIIMMMALLAFIQLVLKPQLNSLMPEQTSQRQTFWPIVVGLALLLMLTIFWIKLPIEKRRYYHLKMPIVHQIWSSYYHYLLFTDLAHLIQSGLSLQEILGYVSKFDSKSLQVFLARKVEDEINAGQDLRKIIHREPLLPNELLILLAKGEERQFQAMELQILAQRNFHSLNRNLKRLIEQVQPLLFIVIAVIIAVLYLQILLPIYQIMRGF</sequence>
<accession>A0A0R1W863</accession>
<keyword evidence="5 7" id="KW-1133">Transmembrane helix</keyword>
<evidence type="ECO:0000313" key="10">
    <source>
        <dbReference type="Proteomes" id="UP000051315"/>
    </source>
</evidence>
<comment type="caution">
    <text evidence="9">The sequence shown here is derived from an EMBL/GenBank/DDBJ whole genome shotgun (WGS) entry which is preliminary data.</text>
</comment>
<dbReference type="InterPro" id="IPR003004">
    <property type="entry name" value="GspF/PilC"/>
</dbReference>
<evidence type="ECO:0000313" key="9">
    <source>
        <dbReference type="EMBL" id="KRM13778.1"/>
    </source>
</evidence>
<dbReference type="Gene3D" id="1.20.81.30">
    <property type="entry name" value="Type II secretion system (T2SS), domain F"/>
    <property type="match status" value="2"/>
</dbReference>
<keyword evidence="10" id="KW-1185">Reference proteome</keyword>
<dbReference type="STRING" id="1423735.FC15_GL000948"/>
<name>A0A0R1W863_9LACO</name>
<dbReference type="PANTHER" id="PTHR30012:SF0">
    <property type="entry name" value="TYPE II SECRETION SYSTEM PROTEIN F-RELATED"/>
    <property type="match status" value="1"/>
</dbReference>
<feature type="transmembrane region" description="Helical" evidence="7">
    <location>
        <begin position="115"/>
        <end position="135"/>
    </location>
</feature>
<dbReference type="Proteomes" id="UP000051315">
    <property type="component" value="Unassembled WGS sequence"/>
</dbReference>
<evidence type="ECO:0000256" key="1">
    <source>
        <dbReference type="ARBA" id="ARBA00004651"/>
    </source>
</evidence>
<dbReference type="EMBL" id="AZFX01000003">
    <property type="protein sequence ID" value="KRM13778.1"/>
    <property type="molecule type" value="Genomic_DNA"/>
</dbReference>
<evidence type="ECO:0000256" key="6">
    <source>
        <dbReference type="ARBA" id="ARBA00023136"/>
    </source>
</evidence>
<keyword evidence="4 7" id="KW-0812">Transmembrane</keyword>
<dbReference type="GO" id="GO:0005886">
    <property type="term" value="C:plasma membrane"/>
    <property type="evidence" value="ECO:0007669"/>
    <property type="project" value="UniProtKB-SubCell"/>
</dbReference>
<evidence type="ECO:0000256" key="7">
    <source>
        <dbReference type="SAM" id="Phobius"/>
    </source>
</evidence>
<evidence type="ECO:0000259" key="8">
    <source>
        <dbReference type="Pfam" id="PF00482"/>
    </source>
</evidence>
<feature type="transmembrane region" description="Helical" evidence="7">
    <location>
        <begin position="155"/>
        <end position="177"/>
    </location>
</feature>
<evidence type="ECO:0000256" key="2">
    <source>
        <dbReference type="ARBA" id="ARBA00005745"/>
    </source>
</evidence>
<feature type="transmembrane region" description="Helical" evidence="7">
    <location>
        <begin position="305"/>
        <end position="326"/>
    </location>
</feature>
<feature type="domain" description="Type II secretion system protein GspF" evidence="8">
    <location>
        <begin position="204"/>
        <end position="324"/>
    </location>
</feature>
<reference evidence="9 10" key="1">
    <citation type="journal article" date="2015" name="Genome Announc.">
        <title>Expanding the biotechnology potential of lactobacilli through comparative genomics of 213 strains and associated genera.</title>
        <authorList>
            <person name="Sun Z."/>
            <person name="Harris H.M."/>
            <person name="McCann A."/>
            <person name="Guo C."/>
            <person name="Argimon S."/>
            <person name="Zhang W."/>
            <person name="Yang X."/>
            <person name="Jeffery I.B."/>
            <person name="Cooney J.C."/>
            <person name="Kagawa T.F."/>
            <person name="Liu W."/>
            <person name="Song Y."/>
            <person name="Salvetti E."/>
            <person name="Wrobel A."/>
            <person name="Rasinkangas P."/>
            <person name="Parkhill J."/>
            <person name="Rea M.C."/>
            <person name="O'Sullivan O."/>
            <person name="Ritari J."/>
            <person name="Douillard F.P."/>
            <person name="Paul Ross R."/>
            <person name="Yang R."/>
            <person name="Briner A.E."/>
            <person name="Felis G.E."/>
            <person name="de Vos W.M."/>
            <person name="Barrangou R."/>
            <person name="Klaenhammer T.R."/>
            <person name="Caufield P.W."/>
            <person name="Cui Y."/>
            <person name="Zhang H."/>
            <person name="O'Toole P.W."/>
        </authorList>
    </citation>
    <scope>NUCLEOTIDE SEQUENCE [LARGE SCALE GENOMIC DNA]</scope>
    <source>
        <strain evidence="9 10">DSM 17758</strain>
    </source>
</reference>
<dbReference type="Pfam" id="PF00482">
    <property type="entry name" value="T2SSF"/>
    <property type="match status" value="2"/>
</dbReference>
<feature type="domain" description="Type II secretion system protein GspF" evidence="8">
    <location>
        <begin position="20"/>
        <end position="136"/>
    </location>
</feature>
<gene>
    <name evidence="9" type="ORF">FC15_GL000948</name>
</gene>
<dbReference type="PRINTS" id="PR00812">
    <property type="entry name" value="BCTERIALGSPF"/>
</dbReference>
<dbReference type="PANTHER" id="PTHR30012">
    <property type="entry name" value="GENERAL SECRETION PATHWAY PROTEIN"/>
    <property type="match status" value="1"/>
</dbReference>
<comment type="subcellular location">
    <subcellularLocation>
        <location evidence="1">Cell membrane</location>
        <topology evidence="1">Multi-pass membrane protein</topology>
    </subcellularLocation>
</comment>
<organism evidence="9 10">
    <name type="scientific">Lapidilactobacillus concavus DSM 17758</name>
    <dbReference type="NCBI Taxonomy" id="1423735"/>
    <lineage>
        <taxon>Bacteria</taxon>
        <taxon>Bacillati</taxon>
        <taxon>Bacillota</taxon>
        <taxon>Bacilli</taxon>
        <taxon>Lactobacillales</taxon>
        <taxon>Lactobacillaceae</taxon>
        <taxon>Lapidilactobacillus</taxon>
    </lineage>
</organism>
<evidence type="ECO:0000256" key="3">
    <source>
        <dbReference type="ARBA" id="ARBA00022475"/>
    </source>
</evidence>
<dbReference type="PATRIC" id="fig|1423735.3.peg.986"/>